<sequence length="197" mass="20340">MAVSTVRHFRLHENFCLSVCDVILDNEYGGTLNGRLSIASGDASSSSSSSTTTSSPSLTSSASSAATLSSIASSIRSGHLTATNTPIPAPIPNHKLSPGAIAGMSITCILVGVTVIVAVFSWLCKERGASRQNEGYVKAKLPGDSPSAELEGDDLNAATEQTPRRPGKAQQDPKIPIAQLASNIFPVSDPPYVGLSS</sequence>
<keyword evidence="2" id="KW-0812">Transmembrane</keyword>
<gene>
    <name evidence="3" type="ORF">K458DRAFT_390032</name>
</gene>
<feature type="region of interest" description="Disordered" evidence="1">
    <location>
        <begin position="137"/>
        <end position="175"/>
    </location>
</feature>
<keyword evidence="2" id="KW-0472">Membrane</keyword>
<keyword evidence="2" id="KW-1133">Transmembrane helix</keyword>
<dbReference type="AlphaFoldDB" id="A0A6G1IZ88"/>
<feature type="region of interest" description="Disordered" evidence="1">
    <location>
        <begin position="41"/>
        <end position="61"/>
    </location>
</feature>
<dbReference type="EMBL" id="MU005584">
    <property type="protein sequence ID" value="KAF2683415.1"/>
    <property type="molecule type" value="Genomic_DNA"/>
</dbReference>
<evidence type="ECO:0008006" key="5">
    <source>
        <dbReference type="Google" id="ProtNLM"/>
    </source>
</evidence>
<reference evidence="3" key="1">
    <citation type="journal article" date="2020" name="Stud. Mycol.">
        <title>101 Dothideomycetes genomes: a test case for predicting lifestyles and emergence of pathogens.</title>
        <authorList>
            <person name="Haridas S."/>
            <person name="Albert R."/>
            <person name="Binder M."/>
            <person name="Bloem J."/>
            <person name="Labutti K."/>
            <person name="Salamov A."/>
            <person name="Andreopoulos B."/>
            <person name="Baker S."/>
            <person name="Barry K."/>
            <person name="Bills G."/>
            <person name="Bluhm B."/>
            <person name="Cannon C."/>
            <person name="Castanera R."/>
            <person name="Culley D."/>
            <person name="Daum C."/>
            <person name="Ezra D."/>
            <person name="Gonzalez J."/>
            <person name="Henrissat B."/>
            <person name="Kuo A."/>
            <person name="Liang C."/>
            <person name="Lipzen A."/>
            <person name="Lutzoni F."/>
            <person name="Magnuson J."/>
            <person name="Mondo S."/>
            <person name="Nolan M."/>
            <person name="Ohm R."/>
            <person name="Pangilinan J."/>
            <person name="Park H.-J."/>
            <person name="Ramirez L."/>
            <person name="Alfaro M."/>
            <person name="Sun H."/>
            <person name="Tritt A."/>
            <person name="Yoshinaga Y."/>
            <person name="Zwiers L.-H."/>
            <person name="Turgeon B."/>
            <person name="Goodwin S."/>
            <person name="Spatafora J."/>
            <person name="Crous P."/>
            <person name="Grigoriev I."/>
        </authorList>
    </citation>
    <scope>NUCLEOTIDE SEQUENCE</scope>
    <source>
        <strain evidence="3">CBS 122367</strain>
    </source>
</reference>
<evidence type="ECO:0000313" key="3">
    <source>
        <dbReference type="EMBL" id="KAF2683415.1"/>
    </source>
</evidence>
<dbReference type="Proteomes" id="UP000799291">
    <property type="component" value="Unassembled WGS sequence"/>
</dbReference>
<organism evidence="3 4">
    <name type="scientific">Lentithecium fluviatile CBS 122367</name>
    <dbReference type="NCBI Taxonomy" id="1168545"/>
    <lineage>
        <taxon>Eukaryota</taxon>
        <taxon>Fungi</taxon>
        <taxon>Dikarya</taxon>
        <taxon>Ascomycota</taxon>
        <taxon>Pezizomycotina</taxon>
        <taxon>Dothideomycetes</taxon>
        <taxon>Pleosporomycetidae</taxon>
        <taxon>Pleosporales</taxon>
        <taxon>Massarineae</taxon>
        <taxon>Lentitheciaceae</taxon>
        <taxon>Lentithecium</taxon>
    </lineage>
</organism>
<name>A0A6G1IZ88_9PLEO</name>
<evidence type="ECO:0000256" key="2">
    <source>
        <dbReference type="SAM" id="Phobius"/>
    </source>
</evidence>
<proteinExistence type="predicted"/>
<feature type="transmembrane region" description="Helical" evidence="2">
    <location>
        <begin position="100"/>
        <end position="123"/>
    </location>
</feature>
<protein>
    <recommendedName>
        <fullName evidence="5">Mid2 domain-containing protein</fullName>
    </recommendedName>
</protein>
<keyword evidence="4" id="KW-1185">Reference proteome</keyword>
<accession>A0A6G1IZ88</accession>
<evidence type="ECO:0000313" key="4">
    <source>
        <dbReference type="Proteomes" id="UP000799291"/>
    </source>
</evidence>
<evidence type="ECO:0000256" key="1">
    <source>
        <dbReference type="SAM" id="MobiDB-lite"/>
    </source>
</evidence>